<accession>X1D246</accession>
<comment type="caution">
    <text evidence="1">The sequence shown here is derived from an EMBL/GenBank/DDBJ whole genome shotgun (WGS) entry which is preliminary data.</text>
</comment>
<protein>
    <submittedName>
        <fullName evidence="1">Uncharacterized protein</fullName>
    </submittedName>
</protein>
<name>X1D246_9ZZZZ</name>
<gene>
    <name evidence="1" type="ORF">S01H4_37302</name>
</gene>
<feature type="non-terminal residue" evidence="1">
    <location>
        <position position="95"/>
    </location>
</feature>
<dbReference type="AlphaFoldDB" id="X1D246"/>
<organism evidence="1">
    <name type="scientific">marine sediment metagenome</name>
    <dbReference type="NCBI Taxonomy" id="412755"/>
    <lineage>
        <taxon>unclassified sequences</taxon>
        <taxon>metagenomes</taxon>
        <taxon>ecological metagenomes</taxon>
    </lineage>
</organism>
<dbReference type="EMBL" id="BART01020027">
    <property type="protein sequence ID" value="GAG99187.1"/>
    <property type="molecule type" value="Genomic_DNA"/>
</dbReference>
<evidence type="ECO:0000313" key="1">
    <source>
        <dbReference type="EMBL" id="GAG99187.1"/>
    </source>
</evidence>
<proteinExistence type="predicted"/>
<reference evidence="1" key="1">
    <citation type="journal article" date="2014" name="Front. Microbiol.">
        <title>High frequency of phylogenetically diverse reductive dehalogenase-homologous genes in deep subseafloor sedimentary metagenomes.</title>
        <authorList>
            <person name="Kawai M."/>
            <person name="Futagami T."/>
            <person name="Toyoda A."/>
            <person name="Takaki Y."/>
            <person name="Nishi S."/>
            <person name="Hori S."/>
            <person name="Arai W."/>
            <person name="Tsubouchi T."/>
            <person name="Morono Y."/>
            <person name="Uchiyama I."/>
            <person name="Ito T."/>
            <person name="Fujiyama A."/>
            <person name="Inagaki F."/>
            <person name="Takami H."/>
        </authorList>
    </citation>
    <scope>NUCLEOTIDE SEQUENCE</scope>
    <source>
        <strain evidence="1">Expedition CK06-06</strain>
    </source>
</reference>
<sequence length="95" mass="11336">MPAFFIKKVRFKDFIKNQEDFQNISIINSFQEEQLKDIKVLFNTTRIEDNINSKFICFLNYDPSKFNEYLPYLKCLTKINILEGLSKKIENLLCS</sequence>